<geneLocation type="nucleomorph" evidence="1"/>
<sequence>MIKKDINKLTYIRTFGPYSKQPKFYIPSYIVQFFKTKPIKNYKKFTIKRKSFPMVNLIWSYFPKMILNRNLLSKKDKLFSFVLNFDTKLIGEIKINYKFFIQSQFV</sequence>
<dbReference type="Proteomes" id="UP000243423">
    <property type="component" value="Nucleomorph 2"/>
</dbReference>
<accession>F2HHT2</accession>
<dbReference type="EMBL" id="CP002173">
    <property type="protein sequence ID" value="AEA38878.1"/>
    <property type="molecule type" value="Genomic_DNA"/>
</dbReference>
<dbReference type="RefSeq" id="XP_003239776.1">
    <property type="nucleotide sequence ID" value="XM_003239728.1"/>
</dbReference>
<evidence type="ECO:0000313" key="1">
    <source>
        <dbReference type="EMBL" id="AEA38878.1"/>
    </source>
</evidence>
<keyword evidence="1" id="KW-0542">Nucleomorph</keyword>
<organism evidence="1 2">
    <name type="scientific">Cryptomonas paramaecium</name>
    <dbReference type="NCBI Taxonomy" id="2898"/>
    <lineage>
        <taxon>Eukaryota</taxon>
        <taxon>Cryptophyceae</taxon>
        <taxon>Cryptomonadales</taxon>
        <taxon>Cryptomonadaceae</taxon>
        <taxon>Cryptomonas</taxon>
    </lineage>
</organism>
<proteinExistence type="predicted"/>
<protein>
    <submittedName>
        <fullName evidence="1">Uncharacterized protein</fullName>
    </submittedName>
</protein>
<dbReference type="AlphaFoldDB" id="F2HHT2"/>
<reference evidence="1 2" key="1">
    <citation type="journal article" date="2011" name="Genome Biol. Evol.">
        <title>Complete nucleomorph genome sequence of the nonphotosynthetic alga Cryptomonas paramecium reveals a core nucleomorph gene set.</title>
        <authorList>
            <person name="Tanifuji G."/>
            <person name="Onodera N.T."/>
            <person name="Wheeler T.J."/>
            <person name="Dlutek M."/>
            <person name="Donaher N."/>
            <person name="Archibald J.M."/>
        </authorList>
    </citation>
    <scope>NUCLEOTIDE SEQUENCE [LARGE SCALE GENOMIC DNA]</scope>
    <source>
        <strain evidence="1 2">CCAP977/2A</strain>
    </source>
</reference>
<dbReference type="GeneID" id="10447115"/>
<evidence type="ECO:0000313" key="2">
    <source>
        <dbReference type="Proteomes" id="UP000243423"/>
    </source>
</evidence>
<gene>
    <name evidence="1" type="ORF">CPARA_2gp220</name>
</gene>
<name>F2HHT2_9CRYP</name>